<evidence type="ECO:0000259" key="16">
    <source>
        <dbReference type="Pfam" id="PF03443"/>
    </source>
</evidence>
<evidence type="ECO:0000256" key="13">
    <source>
        <dbReference type="ARBA" id="ARBA00044502"/>
    </source>
</evidence>
<reference evidence="17" key="1">
    <citation type="submission" date="2023-06" db="EMBL/GenBank/DDBJ databases">
        <title>Genome-scale phylogeny and comparative genomics of the fungal order Sordariales.</title>
        <authorList>
            <consortium name="Lawrence Berkeley National Laboratory"/>
            <person name="Hensen N."/>
            <person name="Bonometti L."/>
            <person name="Westerberg I."/>
            <person name="Brannstrom I.O."/>
            <person name="Guillou S."/>
            <person name="Cros-Aarteil S."/>
            <person name="Calhoun S."/>
            <person name="Haridas S."/>
            <person name="Kuo A."/>
            <person name="Mondo S."/>
            <person name="Pangilinan J."/>
            <person name="Riley R."/>
            <person name="Labutti K."/>
            <person name="Andreopoulos B."/>
            <person name="Lipzen A."/>
            <person name="Chen C."/>
            <person name="Yanf M."/>
            <person name="Daum C."/>
            <person name="Ng V."/>
            <person name="Clum A."/>
            <person name="Steindorff A."/>
            <person name="Ohm R."/>
            <person name="Martin F."/>
            <person name="Silar P."/>
            <person name="Natvig D."/>
            <person name="Lalanne C."/>
            <person name="Gautier V."/>
            <person name="Ament-Velasquez S.L."/>
            <person name="Kruys A."/>
            <person name="Hutchinson M.I."/>
            <person name="Powell A.J."/>
            <person name="Barry K."/>
            <person name="Miller A.N."/>
            <person name="Grigoriev I.V."/>
            <person name="Debuchy R."/>
            <person name="Gladieux P."/>
            <person name="Thoren M.H."/>
            <person name="Johannesson H."/>
        </authorList>
    </citation>
    <scope>NUCLEOTIDE SEQUENCE</scope>
    <source>
        <strain evidence="17">8032-3</strain>
    </source>
</reference>
<keyword evidence="11" id="KW-0119">Carbohydrate metabolism</keyword>
<evidence type="ECO:0000256" key="8">
    <source>
        <dbReference type="ARBA" id="ARBA00023008"/>
    </source>
</evidence>
<comment type="cofactor">
    <cofactor evidence="1">
        <name>Cu(2+)</name>
        <dbReference type="ChEBI" id="CHEBI:29036"/>
    </cofactor>
</comment>
<dbReference type="InterPro" id="IPR005103">
    <property type="entry name" value="AA9_LPMO"/>
</dbReference>
<dbReference type="GO" id="GO:0016787">
    <property type="term" value="F:hydrolase activity"/>
    <property type="evidence" value="ECO:0007669"/>
    <property type="project" value="UniProtKB-KW"/>
</dbReference>
<evidence type="ECO:0000256" key="9">
    <source>
        <dbReference type="ARBA" id="ARBA00023033"/>
    </source>
</evidence>
<keyword evidence="10" id="KW-1015">Disulfide bond</keyword>
<evidence type="ECO:0000256" key="11">
    <source>
        <dbReference type="ARBA" id="ARBA00023277"/>
    </source>
</evidence>
<dbReference type="PANTHER" id="PTHR33353">
    <property type="entry name" value="PUTATIVE (AFU_ORTHOLOGUE AFUA_1G12560)-RELATED"/>
    <property type="match status" value="1"/>
</dbReference>
<name>A0AAJ0BYR8_9PEZI</name>
<evidence type="ECO:0000256" key="6">
    <source>
        <dbReference type="ARBA" id="ARBA00023001"/>
    </source>
</evidence>
<keyword evidence="12" id="KW-0624">Polysaccharide degradation</keyword>
<keyword evidence="6" id="KW-0136">Cellulose degradation</keyword>
<evidence type="ECO:0000313" key="17">
    <source>
        <dbReference type="EMBL" id="KAK1766337.1"/>
    </source>
</evidence>
<keyword evidence="9" id="KW-0503">Monooxygenase</keyword>
<comment type="caution">
    <text evidence="17">The sequence shown here is derived from an EMBL/GenBank/DDBJ whole genome shotgun (WGS) entry which is preliminary data.</text>
</comment>
<dbReference type="EC" id="1.14.99.56" evidence="15"/>
<keyword evidence="4" id="KW-0479">Metal-binding</keyword>
<comment type="catalytic activity">
    <reaction evidence="14">
        <text>[(1-&gt;4)-beta-D-glucosyl]n+m + reduced acceptor + O2 = 4-dehydro-beta-D-glucosyl-[(1-&gt;4)-beta-D-glucosyl]n-1 + [(1-&gt;4)-beta-D-glucosyl]m + acceptor + H2O.</text>
        <dbReference type="EC" id="1.14.99.56"/>
    </reaction>
</comment>
<evidence type="ECO:0000256" key="5">
    <source>
        <dbReference type="ARBA" id="ARBA00022729"/>
    </source>
</evidence>
<dbReference type="GeneID" id="85314771"/>
<sequence>MRHTTPTLAAALAYVSRVNAHGHVANIVVNGESWEGYDPTTFIYFHPPPTVIGWTYDGEDNGFIASSEFSHPDIICHRSATPGGGHAVVAAGSEISLQWEEPWPRSHHGPVLDYLANCHGPCEEVDKTQLEFFKIDGAGYSPSSGTNGWASDTLIANHDTWLVRIPADLAPGDYVLRHEIIALHEAPIHGEAQAYPQCLNLRITGSGSLRPEGIPATELYTPDDEGIHFDIYDPFSTYPIPGPPLVPGAVESVAQRSLVATATRTAETGYAAPAAATTTAPELPTRKMIAPEPTTLVPTKLKPTTPQPTTPETIVVVPWFPAAGKEPSAARRRSSPLGAAISASLGLGLLQLMA</sequence>
<dbReference type="Pfam" id="PF03443">
    <property type="entry name" value="AA9"/>
    <property type="match status" value="1"/>
</dbReference>
<comment type="subcellular location">
    <subcellularLocation>
        <location evidence="2">Secreted</location>
    </subcellularLocation>
</comment>
<keyword evidence="8" id="KW-0186">Copper</keyword>
<evidence type="ECO:0000256" key="14">
    <source>
        <dbReference type="ARBA" id="ARBA00045077"/>
    </source>
</evidence>
<dbReference type="Gene3D" id="2.70.50.70">
    <property type="match status" value="1"/>
</dbReference>
<dbReference type="PANTHER" id="PTHR33353:SF36">
    <property type="entry name" value="ENDO-BETA-1,4-GLUCANASE D"/>
    <property type="match status" value="1"/>
</dbReference>
<protein>
    <recommendedName>
        <fullName evidence="15">lytic cellulose monooxygenase (C4-dehydrogenating)</fullName>
        <ecNumber evidence="15">1.14.99.56</ecNumber>
    </recommendedName>
</protein>
<dbReference type="Proteomes" id="UP001244011">
    <property type="component" value="Unassembled WGS sequence"/>
</dbReference>
<evidence type="ECO:0000313" key="18">
    <source>
        <dbReference type="Proteomes" id="UP001244011"/>
    </source>
</evidence>
<dbReference type="EMBL" id="MU839012">
    <property type="protein sequence ID" value="KAK1766337.1"/>
    <property type="molecule type" value="Genomic_DNA"/>
</dbReference>
<evidence type="ECO:0000256" key="10">
    <source>
        <dbReference type="ARBA" id="ARBA00023157"/>
    </source>
</evidence>
<evidence type="ECO:0000256" key="3">
    <source>
        <dbReference type="ARBA" id="ARBA00022525"/>
    </source>
</evidence>
<evidence type="ECO:0000256" key="15">
    <source>
        <dbReference type="ARBA" id="ARBA00047174"/>
    </source>
</evidence>
<evidence type="ECO:0000256" key="7">
    <source>
        <dbReference type="ARBA" id="ARBA00023002"/>
    </source>
</evidence>
<dbReference type="AlphaFoldDB" id="A0AAJ0BYR8"/>
<dbReference type="GO" id="GO:0046872">
    <property type="term" value="F:metal ion binding"/>
    <property type="evidence" value="ECO:0007669"/>
    <property type="project" value="UniProtKB-KW"/>
</dbReference>
<feature type="domain" description="Auxiliary Activity family 9 catalytic" evidence="16">
    <location>
        <begin position="21"/>
        <end position="234"/>
    </location>
</feature>
<dbReference type="GO" id="GO:0030245">
    <property type="term" value="P:cellulose catabolic process"/>
    <property type="evidence" value="ECO:0007669"/>
    <property type="project" value="UniProtKB-KW"/>
</dbReference>
<evidence type="ECO:0000256" key="2">
    <source>
        <dbReference type="ARBA" id="ARBA00004613"/>
    </source>
</evidence>
<evidence type="ECO:0000256" key="1">
    <source>
        <dbReference type="ARBA" id="ARBA00001973"/>
    </source>
</evidence>
<evidence type="ECO:0000256" key="12">
    <source>
        <dbReference type="ARBA" id="ARBA00023326"/>
    </source>
</evidence>
<accession>A0AAJ0BYR8</accession>
<organism evidence="17 18">
    <name type="scientific">Phialemonium atrogriseum</name>
    <dbReference type="NCBI Taxonomy" id="1093897"/>
    <lineage>
        <taxon>Eukaryota</taxon>
        <taxon>Fungi</taxon>
        <taxon>Dikarya</taxon>
        <taxon>Ascomycota</taxon>
        <taxon>Pezizomycotina</taxon>
        <taxon>Sordariomycetes</taxon>
        <taxon>Sordariomycetidae</taxon>
        <taxon>Cephalothecales</taxon>
        <taxon>Cephalothecaceae</taxon>
        <taxon>Phialemonium</taxon>
    </lineage>
</organism>
<dbReference type="GO" id="GO:0004497">
    <property type="term" value="F:monooxygenase activity"/>
    <property type="evidence" value="ECO:0007669"/>
    <property type="project" value="UniProtKB-KW"/>
</dbReference>
<evidence type="ECO:0000256" key="4">
    <source>
        <dbReference type="ARBA" id="ARBA00022723"/>
    </source>
</evidence>
<keyword evidence="17" id="KW-0378">Hydrolase</keyword>
<keyword evidence="7" id="KW-0560">Oxidoreductase</keyword>
<keyword evidence="3" id="KW-0964">Secreted</keyword>
<dbReference type="InterPro" id="IPR049892">
    <property type="entry name" value="AA9"/>
</dbReference>
<comment type="similarity">
    <text evidence="13">Belongs to the polysaccharide monooxygenase AA9 family.</text>
</comment>
<dbReference type="RefSeq" id="XP_060282550.1">
    <property type="nucleotide sequence ID" value="XM_060431584.1"/>
</dbReference>
<gene>
    <name evidence="17" type="ORF">QBC33DRAFT_589521</name>
</gene>
<keyword evidence="5" id="KW-0732">Signal</keyword>
<dbReference type="CDD" id="cd21175">
    <property type="entry name" value="LPMO_AA9"/>
    <property type="match status" value="1"/>
</dbReference>
<proteinExistence type="inferred from homology"/>
<keyword evidence="18" id="KW-1185">Reference proteome</keyword>
<dbReference type="GO" id="GO:0005576">
    <property type="term" value="C:extracellular region"/>
    <property type="evidence" value="ECO:0007669"/>
    <property type="project" value="UniProtKB-SubCell"/>
</dbReference>